<comment type="caution">
    <text evidence="4">The sequence shown here is derived from an EMBL/GenBank/DDBJ whole genome shotgun (WGS) entry which is preliminary data.</text>
</comment>
<sequence length="388" mass="43543">MTATTLIAHESITTQLREQIDEGRSSVNEAEAAAVNIKENFNSKRLYINNISYLTTEEDLIDLFKEFNVQTVKISFKHHQKSLGIAYADFDDEKEAELAKSAINGKVLNNRALKVKNFVPYTPKSLFRKSSSKEKSYKLKVKDRYLNHSKISGTIAEDAAGAHKEEKSKVQTVAAVGEIAKTVTTENPENNNEDFENIGSTIENAEKQEPDAKSVSNDTAYIPRLSPRITDGELREYFHEYSPTAIFIFKSYLKSGRKRLRFHNRYVSALVTLSGENGLSRALEELNAKKLKGQSIRIKPAYISKIEEVKKAAVTFEAPEVQDHGDAQNSAESVSSNDAQCVDSAVPSKDLTLVEIKQPLEKVVQKLRHPEPIDNGEFSDFEKRNILN</sequence>
<organism evidence="4 5">
    <name type="scientific">Wickerhamomyces mucosus</name>
    <dbReference type="NCBI Taxonomy" id="1378264"/>
    <lineage>
        <taxon>Eukaryota</taxon>
        <taxon>Fungi</taxon>
        <taxon>Dikarya</taxon>
        <taxon>Ascomycota</taxon>
        <taxon>Saccharomycotina</taxon>
        <taxon>Saccharomycetes</taxon>
        <taxon>Phaffomycetales</taxon>
        <taxon>Wickerhamomycetaceae</taxon>
        <taxon>Wickerhamomyces</taxon>
    </lineage>
</organism>
<dbReference type="InterPro" id="IPR012677">
    <property type="entry name" value="Nucleotide-bd_a/b_plait_sf"/>
</dbReference>
<protein>
    <recommendedName>
        <fullName evidence="3">RRM domain-containing protein</fullName>
    </recommendedName>
</protein>
<evidence type="ECO:0000313" key="4">
    <source>
        <dbReference type="EMBL" id="KAH3667064.1"/>
    </source>
</evidence>
<dbReference type="InterPro" id="IPR050502">
    <property type="entry name" value="Euk_RNA-bind_prot"/>
</dbReference>
<dbReference type="AlphaFoldDB" id="A0A9P8P9C2"/>
<reference evidence="4" key="2">
    <citation type="submission" date="2021-01" db="EMBL/GenBank/DDBJ databases">
        <authorList>
            <person name="Schikora-Tamarit M.A."/>
        </authorList>
    </citation>
    <scope>NUCLEOTIDE SEQUENCE</scope>
    <source>
        <strain evidence="4">CBS6341</strain>
    </source>
</reference>
<evidence type="ECO:0000313" key="5">
    <source>
        <dbReference type="Proteomes" id="UP000769528"/>
    </source>
</evidence>
<dbReference type="PANTHER" id="PTHR48025">
    <property type="entry name" value="OS02G0815200 PROTEIN"/>
    <property type="match status" value="1"/>
</dbReference>
<dbReference type="EMBL" id="JAEUBF010001392">
    <property type="protein sequence ID" value="KAH3667064.1"/>
    <property type="molecule type" value="Genomic_DNA"/>
</dbReference>
<evidence type="ECO:0000259" key="3">
    <source>
        <dbReference type="PROSITE" id="PS50102"/>
    </source>
</evidence>
<keyword evidence="5" id="KW-1185">Reference proteome</keyword>
<gene>
    <name evidence="4" type="ORF">WICMUC_005411</name>
</gene>
<dbReference type="GO" id="GO:0003723">
    <property type="term" value="F:RNA binding"/>
    <property type="evidence" value="ECO:0007669"/>
    <property type="project" value="UniProtKB-UniRule"/>
</dbReference>
<dbReference type="PROSITE" id="PS50102">
    <property type="entry name" value="RRM"/>
    <property type="match status" value="2"/>
</dbReference>
<dbReference type="InterPro" id="IPR035979">
    <property type="entry name" value="RBD_domain_sf"/>
</dbReference>
<dbReference type="SMART" id="SM00360">
    <property type="entry name" value="RRM"/>
    <property type="match status" value="2"/>
</dbReference>
<dbReference type="Gene3D" id="3.30.70.330">
    <property type="match status" value="2"/>
</dbReference>
<accession>A0A9P8P9C2</accession>
<feature type="domain" description="RRM" evidence="3">
    <location>
        <begin position="44"/>
        <end position="120"/>
    </location>
</feature>
<dbReference type="Proteomes" id="UP000769528">
    <property type="component" value="Unassembled WGS sequence"/>
</dbReference>
<name>A0A9P8P9C2_9ASCO</name>
<dbReference type="OrthoDB" id="439808at2759"/>
<dbReference type="PANTHER" id="PTHR48025:SF1">
    <property type="entry name" value="RRM DOMAIN-CONTAINING PROTEIN"/>
    <property type="match status" value="1"/>
</dbReference>
<keyword evidence="1 2" id="KW-0694">RNA-binding</keyword>
<dbReference type="SUPFAM" id="SSF54928">
    <property type="entry name" value="RNA-binding domain, RBD"/>
    <property type="match status" value="1"/>
</dbReference>
<evidence type="ECO:0000256" key="1">
    <source>
        <dbReference type="ARBA" id="ARBA00022884"/>
    </source>
</evidence>
<dbReference type="Pfam" id="PF00076">
    <property type="entry name" value="RRM_1"/>
    <property type="match status" value="1"/>
</dbReference>
<dbReference type="InterPro" id="IPR000504">
    <property type="entry name" value="RRM_dom"/>
</dbReference>
<reference evidence="4" key="1">
    <citation type="journal article" date="2021" name="Open Biol.">
        <title>Shared evolutionary footprints suggest mitochondrial oxidative damage underlies multiple complex I losses in fungi.</title>
        <authorList>
            <person name="Schikora-Tamarit M.A."/>
            <person name="Marcet-Houben M."/>
            <person name="Nosek J."/>
            <person name="Gabaldon T."/>
        </authorList>
    </citation>
    <scope>NUCLEOTIDE SEQUENCE</scope>
    <source>
        <strain evidence="4">CBS6341</strain>
    </source>
</reference>
<feature type="domain" description="RRM" evidence="3">
    <location>
        <begin position="218"/>
        <end position="303"/>
    </location>
</feature>
<evidence type="ECO:0000256" key="2">
    <source>
        <dbReference type="PROSITE-ProRule" id="PRU00176"/>
    </source>
</evidence>
<proteinExistence type="predicted"/>